<keyword evidence="2 5" id="KW-0238">DNA-binding</keyword>
<dbReference type="SMART" id="SM00347">
    <property type="entry name" value="HTH_MARR"/>
    <property type="match status" value="1"/>
</dbReference>
<dbReference type="EMBL" id="FNTV01000001">
    <property type="protein sequence ID" value="SEE86429.1"/>
    <property type="molecule type" value="Genomic_DNA"/>
</dbReference>
<dbReference type="PANTHER" id="PTHR33164:SF43">
    <property type="entry name" value="HTH-TYPE TRANSCRIPTIONAL REPRESSOR YETL"/>
    <property type="match status" value="1"/>
</dbReference>
<dbReference type="PROSITE" id="PS01117">
    <property type="entry name" value="HTH_MARR_1"/>
    <property type="match status" value="1"/>
</dbReference>
<dbReference type="InterPro" id="IPR000835">
    <property type="entry name" value="HTH_MarR-typ"/>
</dbReference>
<dbReference type="InterPro" id="IPR023187">
    <property type="entry name" value="Tscrpt_reg_MarR-type_CS"/>
</dbReference>
<dbReference type="PANTHER" id="PTHR33164">
    <property type="entry name" value="TRANSCRIPTIONAL REGULATOR, MARR FAMILY"/>
    <property type="match status" value="1"/>
</dbReference>
<organism evidence="5 6">
    <name type="scientific">Arthrobacter alpinus</name>
    <dbReference type="NCBI Taxonomy" id="656366"/>
    <lineage>
        <taxon>Bacteria</taxon>
        <taxon>Bacillati</taxon>
        <taxon>Actinomycetota</taxon>
        <taxon>Actinomycetes</taxon>
        <taxon>Micrococcales</taxon>
        <taxon>Micrococcaceae</taxon>
        <taxon>Arthrobacter</taxon>
    </lineage>
</organism>
<dbReference type="GO" id="GO:0003700">
    <property type="term" value="F:DNA-binding transcription factor activity"/>
    <property type="evidence" value="ECO:0007669"/>
    <property type="project" value="InterPro"/>
</dbReference>
<name>A0A1H5MA96_9MICC</name>
<dbReference type="GO" id="GO:0006950">
    <property type="term" value="P:response to stress"/>
    <property type="evidence" value="ECO:0007669"/>
    <property type="project" value="TreeGrafter"/>
</dbReference>
<dbReference type="InterPro" id="IPR036390">
    <property type="entry name" value="WH_DNA-bd_sf"/>
</dbReference>
<sequence length="141" mass="15349">MSNREQQVGYVVKQAQSVLRLRMEEALHRHSLTVSQYSCLHHLLRDPGISAAGLARATFMTRQSMNSMLQQLLERGLVERPTRPESGRALPTALTAAGADLLSAAQADVDGVEERMLSGLSPSELTSLTYGLNACVKALED</sequence>
<evidence type="ECO:0000256" key="3">
    <source>
        <dbReference type="ARBA" id="ARBA00023163"/>
    </source>
</evidence>
<dbReference type="Pfam" id="PF12802">
    <property type="entry name" value="MarR_2"/>
    <property type="match status" value="1"/>
</dbReference>
<dbReference type="RefSeq" id="WP_074713324.1">
    <property type="nucleotide sequence ID" value="NZ_FNTV01000001.1"/>
</dbReference>
<evidence type="ECO:0000313" key="5">
    <source>
        <dbReference type="EMBL" id="SEE86429.1"/>
    </source>
</evidence>
<dbReference type="AlphaFoldDB" id="A0A1H5MA96"/>
<protein>
    <submittedName>
        <fullName evidence="5">DNA-binding transcriptional regulator, MarR family</fullName>
    </submittedName>
</protein>
<dbReference type="Proteomes" id="UP000182725">
    <property type="component" value="Unassembled WGS sequence"/>
</dbReference>
<evidence type="ECO:0000259" key="4">
    <source>
        <dbReference type="PROSITE" id="PS50995"/>
    </source>
</evidence>
<reference evidence="5 6" key="1">
    <citation type="submission" date="2016-10" db="EMBL/GenBank/DDBJ databases">
        <authorList>
            <person name="de Groot N.N."/>
        </authorList>
    </citation>
    <scope>NUCLEOTIDE SEQUENCE [LARGE SCALE GENOMIC DNA]</scope>
    <source>
        <strain evidence="5 6">DSM 22274</strain>
    </source>
</reference>
<dbReference type="PROSITE" id="PS50995">
    <property type="entry name" value="HTH_MARR_2"/>
    <property type="match status" value="1"/>
</dbReference>
<keyword evidence="3" id="KW-0804">Transcription</keyword>
<dbReference type="InterPro" id="IPR036388">
    <property type="entry name" value="WH-like_DNA-bd_sf"/>
</dbReference>
<feature type="domain" description="HTH marR-type" evidence="4">
    <location>
        <begin position="5"/>
        <end position="137"/>
    </location>
</feature>
<dbReference type="GO" id="GO:0003677">
    <property type="term" value="F:DNA binding"/>
    <property type="evidence" value="ECO:0007669"/>
    <property type="project" value="UniProtKB-KW"/>
</dbReference>
<evidence type="ECO:0000313" key="6">
    <source>
        <dbReference type="Proteomes" id="UP000182725"/>
    </source>
</evidence>
<evidence type="ECO:0000256" key="2">
    <source>
        <dbReference type="ARBA" id="ARBA00023125"/>
    </source>
</evidence>
<evidence type="ECO:0000256" key="1">
    <source>
        <dbReference type="ARBA" id="ARBA00023015"/>
    </source>
</evidence>
<gene>
    <name evidence="5" type="ORF">SAMN04489740_2840</name>
</gene>
<dbReference type="InterPro" id="IPR039422">
    <property type="entry name" value="MarR/SlyA-like"/>
</dbReference>
<keyword evidence="1" id="KW-0805">Transcription regulation</keyword>
<dbReference type="SUPFAM" id="SSF46785">
    <property type="entry name" value="Winged helix' DNA-binding domain"/>
    <property type="match status" value="1"/>
</dbReference>
<dbReference type="Gene3D" id="1.10.10.10">
    <property type="entry name" value="Winged helix-like DNA-binding domain superfamily/Winged helix DNA-binding domain"/>
    <property type="match status" value="1"/>
</dbReference>
<proteinExistence type="predicted"/>
<accession>A0A1H5MA96</accession>